<dbReference type="PANTHER" id="PTHR13812:SF19">
    <property type="entry name" value="KETIMINE REDUCTASE MU-CRYSTALLIN"/>
    <property type="match status" value="1"/>
</dbReference>
<dbReference type="Gene3D" id="3.30.1780.10">
    <property type="entry name" value="ornithine cyclodeaminase, domain 1"/>
    <property type="match status" value="1"/>
</dbReference>
<dbReference type="GO" id="GO:0042562">
    <property type="term" value="F:hormone binding"/>
    <property type="evidence" value="ECO:0007669"/>
    <property type="project" value="TreeGrafter"/>
</dbReference>
<dbReference type="Pfam" id="PF02423">
    <property type="entry name" value="OCD_Mu_crystall"/>
    <property type="match status" value="1"/>
</dbReference>
<comment type="catalytic activity">
    <reaction evidence="8">
        <text>(3R)-1,4-thiomorpholine-3-carboxylate + NAD(+) = 3,4-dehydrothiomorpholine-3-carboxylate + NADH + 2 H(+)</text>
        <dbReference type="Rhea" id="RHEA:12504"/>
        <dbReference type="ChEBI" id="CHEBI:15378"/>
        <dbReference type="ChEBI" id="CHEBI:57540"/>
        <dbReference type="ChEBI" id="CHEBI:57945"/>
        <dbReference type="ChEBI" id="CHEBI:58517"/>
        <dbReference type="ChEBI" id="CHEBI:176873"/>
        <dbReference type="EC" id="1.5.1.25"/>
    </reaction>
    <physiologicalReaction direction="right-to-left" evidence="8">
        <dbReference type="Rhea" id="RHEA:12506"/>
    </physiologicalReaction>
</comment>
<name>A0A423T4M2_PENVA</name>
<sequence>MDERETSGAPGVAIRSSHGWVSWVSEEDVRRVLTWDLVLAAVRRALEGVSRGPNHPSGAVQPLRTHVPAAGRGQMLIMPGFVNEDAALSTKVLQVFPGFHHSYIFLFHPTEGRLQAMIEGDAITEMRTAAASALATMELHPVLESEAHHEIVAVLGAGKQACVHAQVMAHCYKGAKIRIWARRPEAAEALVLQLRSEGICAESSTTVQEAVKDADIINICTGAAISILKGEWVKPGAHVNSIGALRPNCQEMDEALVKSATIYTDSREQALAGAGDIIKTGATITAEIGEVLLGQHAPPKNCTTIFKSLGLGVQDSVCARLVYDRLLAETE</sequence>
<evidence type="ECO:0000256" key="14">
    <source>
        <dbReference type="ARBA" id="ARBA00093273"/>
    </source>
</evidence>
<evidence type="ECO:0000256" key="12">
    <source>
        <dbReference type="ARBA" id="ARBA00093263"/>
    </source>
</evidence>
<proteinExistence type="inferred from homology"/>
<evidence type="ECO:0000256" key="16">
    <source>
        <dbReference type="ARBA" id="ARBA00093598"/>
    </source>
</evidence>
<dbReference type="PANTHER" id="PTHR13812">
    <property type="entry name" value="KETIMINE REDUCTASE MU-CRYSTALLIN"/>
    <property type="match status" value="1"/>
</dbReference>
<comment type="catalytic activity">
    <reaction evidence="10">
        <text>(R)-lanthionine ketimine + NADPH + 2 H(+) = (3R,5R)-1,4-thiomorpholine-3,5-dicarboxylate + NADP(+)</text>
        <dbReference type="Rhea" id="RHEA:68040"/>
        <dbReference type="ChEBI" id="CHEBI:15378"/>
        <dbReference type="ChEBI" id="CHEBI:57783"/>
        <dbReference type="ChEBI" id="CHEBI:58349"/>
        <dbReference type="ChEBI" id="CHEBI:176891"/>
        <dbReference type="ChEBI" id="CHEBI:176892"/>
    </reaction>
    <physiologicalReaction direction="left-to-right" evidence="10">
        <dbReference type="Rhea" id="RHEA:68041"/>
    </physiologicalReaction>
</comment>
<comment type="similarity">
    <text evidence="1">Belongs to the ornithine cyclodeaminase/mu-crystallin family.</text>
</comment>
<evidence type="ECO:0000256" key="8">
    <source>
        <dbReference type="ARBA" id="ARBA00093226"/>
    </source>
</evidence>
<dbReference type="GO" id="GO:0050241">
    <property type="term" value="F:pyrroline-2-carboxylate reductase activity"/>
    <property type="evidence" value="ECO:0007669"/>
    <property type="project" value="UniProtKB-EC"/>
</dbReference>
<evidence type="ECO:0000256" key="2">
    <source>
        <dbReference type="ARBA" id="ARBA00012883"/>
    </source>
</evidence>
<gene>
    <name evidence="18" type="ORF">C7M84_010226</name>
</gene>
<comment type="catalytic activity">
    <reaction evidence="13">
        <text>L-proline + NAD(+) = 1-pyrroline-2-carboxylate + NADH + H(+)</text>
        <dbReference type="Rhea" id="RHEA:20321"/>
        <dbReference type="ChEBI" id="CHEBI:15378"/>
        <dbReference type="ChEBI" id="CHEBI:39785"/>
        <dbReference type="ChEBI" id="CHEBI:57540"/>
        <dbReference type="ChEBI" id="CHEBI:57945"/>
        <dbReference type="ChEBI" id="CHEBI:60039"/>
        <dbReference type="EC" id="1.5.1.1"/>
    </reaction>
    <physiologicalReaction direction="right-to-left" evidence="13">
        <dbReference type="Rhea" id="RHEA:20323"/>
    </physiologicalReaction>
</comment>
<reference evidence="18 19" key="2">
    <citation type="submission" date="2019-01" db="EMBL/GenBank/DDBJ databases">
        <title>The decoding of complex shrimp genome reveals the adaptation for benthos swimmer, frequently molting mechanism and breeding impact on genome.</title>
        <authorList>
            <person name="Sun Y."/>
            <person name="Gao Y."/>
            <person name="Yu Y."/>
        </authorList>
    </citation>
    <scope>NUCLEOTIDE SEQUENCE [LARGE SCALE GENOMIC DNA]</scope>
    <source>
        <tissue evidence="18">Muscle</tissue>
    </source>
</reference>
<comment type="catalytic activity">
    <reaction evidence="11">
        <text>(S)-cystathionine ketimine + NADH + 2 H(+) = (3R,5S)-2,3,5,6,7-pentahydro-1,4-thiazepine-3,5-dicarboxylate + NAD(+)</text>
        <dbReference type="Rhea" id="RHEA:68032"/>
        <dbReference type="ChEBI" id="CHEBI:15378"/>
        <dbReference type="ChEBI" id="CHEBI:57540"/>
        <dbReference type="ChEBI" id="CHEBI:57945"/>
        <dbReference type="ChEBI" id="CHEBI:176808"/>
        <dbReference type="ChEBI" id="CHEBI:176810"/>
    </reaction>
    <physiologicalReaction direction="left-to-right" evidence="11">
        <dbReference type="Rhea" id="RHEA:68033"/>
    </physiologicalReaction>
</comment>
<dbReference type="Gene3D" id="3.40.50.720">
    <property type="entry name" value="NAD(P)-binding Rossmann-like Domain"/>
    <property type="match status" value="1"/>
</dbReference>
<protein>
    <recommendedName>
        <fullName evidence="3">Ketimine reductase mu-crystallin</fullName>
        <ecNumber evidence="16">1.5.1.1</ecNumber>
        <ecNumber evidence="2">1.5.1.25</ecNumber>
    </recommendedName>
    <alternativeName>
        <fullName evidence="17">1-piperideine-2-carboxylate/1-pyrroline-2-carboxylate reductase</fullName>
    </alternativeName>
    <alternativeName>
        <fullName evidence="4">NADP-regulated thyroid-hormone-binding protein</fullName>
    </alternativeName>
</protein>
<dbReference type="EC" id="1.5.1.25" evidence="2"/>
<evidence type="ECO:0000256" key="5">
    <source>
        <dbReference type="ARBA" id="ARBA00093190"/>
    </source>
</evidence>
<dbReference type="GO" id="GO:0005737">
    <property type="term" value="C:cytoplasm"/>
    <property type="evidence" value="ECO:0007669"/>
    <property type="project" value="TreeGrafter"/>
</dbReference>
<dbReference type="SUPFAM" id="SSF51735">
    <property type="entry name" value="NAD(P)-binding Rossmann-fold domains"/>
    <property type="match status" value="1"/>
</dbReference>
<evidence type="ECO:0000256" key="6">
    <source>
        <dbReference type="ARBA" id="ARBA00093197"/>
    </source>
</evidence>
<evidence type="ECO:0000256" key="7">
    <source>
        <dbReference type="ARBA" id="ARBA00093203"/>
    </source>
</evidence>
<evidence type="ECO:0000256" key="10">
    <source>
        <dbReference type="ARBA" id="ARBA00093248"/>
    </source>
</evidence>
<dbReference type="InterPro" id="IPR003462">
    <property type="entry name" value="ODC_Mu_crystall"/>
</dbReference>
<dbReference type="EMBL" id="QCYY01002296">
    <property type="protein sequence ID" value="ROT71450.1"/>
    <property type="molecule type" value="Genomic_DNA"/>
</dbReference>
<comment type="subunit">
    <text evidence="15">Homodimer. Binds the thyroid hormone triiodothyronine (T3); T3 binding inhibits enzymatic activity.</text>
</comment>
<comment type="catalytic activity">
    <reaction evidence="9">
        <text>(S)-cystathionine ketimine + NADPH + 2 H(+) = (3R,5S)-2,3,5,6,7-pentahydro-1,4-thiazepine-3,5-dicarboxylate + NADP(+)</text>
        <dbReference type="Rhea" id="RHEA:68036"/>
        <dbReference type="ChEBI" id="CHEBI:15378"/>
        <dbReference type="ChEBI" id="CHEBI:57783"/>
        <dbReference type="ChEBI" id="CHEBI:58349"/>
        <dbReference type="ChEBI" id="CHEBI:176808"/>
        <dbReference type="ChEBI" id="CHEBI:176810"/>
    </reaction>
    <physiologicalReaction direction="left-to-right" evidence="9">
        <dbReference type="Rhea" id="RHEA:68037"/>
    </physiologicalReaction>
</comment>
<comment type="catalytic activity">
    <reaction evidence="14">
        <text>L-pipecolate + NADP(+) = Delta(1)-piperideine-2-carboxylate + NADPH + H(+)</text>
        <dbReference type="Rhea" id="RHEA:12524"/>
        <dbReference type="ChEBI" id="CHEBI:15378"/>
        <dbReference type="ChEBI" id="CHEBI:57783"/>
        <dbReference type="ChEBI" id="CHEBI:58349"/>
        <dbReference type="ChEBI" id="CHEBI:61185"/>
        <dbReference type="ChEBI" id="CHEBI:77631"/>
        <dbReference type="EC" id="1.5.1.1"/>
    </reaction>
    <physiologicalReaction direction="right-to-left" evidence="14">
        <dbReference type="Rhea" id="RHEA:12526"/>
    </physiologicalReaction>
</comment>
<keyword evidence="19" id="KW-1185">Reference proteome</keyword>
<dbReference type="InterPro" id="IPR036291">
    <property type="entry name" value="NAD(P)-bd_dom_sf"/>
</dbReference>
<dbReference type="EC" id="1.5.1.1" evidence="16"/>
<comment type="catalytic activity">
    <reaction evidence="12">
        <text>(3R)-1,4-thiomorpholine-3-carboxylate + NADP(+) = 3,4-dehydrothiomorpholine-3-carboxylate + NADPH + 2 H(+)</text>
        <dbReference type="Rhea" id="RHEA:12500"/>
        <dbReference type="ChEBI" id="CHEBI:15378"/>
        <dbReference type="ChEBI" id="CHEBI:57783"/>
        <dbReference type="ChEBI" id="CHEBI:58349"/>
        <dbReference type="ChEBI" id="CHEBI:58517"/>
        <dbReference type="ChEBI" id="CHEBI:176873"/>
        <dbReference type="EC" id="1.5.1.25"/>
    </reaction>
    <physiologicalReaction direction="right-to-left" evidence="12">
        <dbReference type="Rhea" id="RHEA:12502"/>
    </physiologicalReaction>
</comment>
<comment type="catalytic activity">
    <reaction evidence="7">
        <text>L-proline + NADP(+) = 1-pyrroline-2-carboxylate + NADPH + H(+)</text>
        <dbReference type="Rhea" id="RHEA:20317"/>
        <dbReference type="ChEBI" id="CHEBI:15378"/>
        <dbReference type="ChEBI" id="CHEBI:39785"/>
        <dbReference type="ChEBI" id="CHEBI:57783"/>
        <dbReference type="ChEBI" id="CHEBI:58349"/>
        <dbReference type="ChEBI" id="CHEBI:60039"/>
        <dbReference type="EC" id="1.5.1.1"/>
    </reaction>
    <physiologicalReaction direction="right-to-left" evidence="7">
        <dbReference type="Rhea" id="RHEA:20319"/>
    </physiologicalReaction>
</comment>
<dbReference type="PIRSF" id="PIRSF001439">
    <property type="entry name" value="CryM"/>
    <property type="match status" value="1"/>
</dbReference>
<dbReference type="AlphaFoldDB" id="A0A423T4M2"/>
<evidence type="ECO:0000256" key="3">
    <source>
        <dbReference type="ARBA" id="ARBA00015173"/>
    </source>
</evidence>
<dbReference type="Proteomes" id="UP000283509">
    <property type="component" value="Unassembled WGS sequence"/>
</dbReference>
<evidence type="ECO:0000313" key="18">
    <source>
        <dbReference type="EMBL" id="ROT71450.1"/>
    </source>
</evidence>
<dbReference type="InterPro" id="IPR023401">
    <property type="entry name" value="ODC_N"/>
</dbReference>
<evidence type="ECO:0000256" key="1">
    <source>
        <dbReference type="ARBA" id="ARBA00008903"/>
    </source>
</evidence>
<evidence type="ECO:0000256" key="13">
    <source>
        <dbReference type="ARBA" id="ARBA00093264"/>
    </source>
</evidence>
<evidence type="ECO:0000313" key="19">
    <source>
        <dbReference type="Proteomes" id="UP000283509"/>
    </source>
</evidence>
<reference evidence="18 19" key="1">
    <citation type="submission" date="2018-04" db="EMBL/GenBank/DDBJ databases">
        <authorList>
            <person name="Zhang X."/>
            <person name="Yuan J."/>
            <person name="Li F."/>
            <person name="Xiang J."/>
        </authorList>
    </citation>
    <scope>NUCLEOTIDE SEQUENCE [LARGE SCALE GENOMIC DNA]</scope>
    <source>
        <tissue evidence="18">Muscle</tissue>
    </source>
</reference>
<accession>A0A423T4M2</accession>
<dbReference type="OrthoDB" id="41492at2759"/>
<evidence type="ECO:0000256" key="4">
    <source>
        <dbReference type="ARBA" id="ARBA00033420"/>
    </source>
</evidence>
<comment type="caution">
    <text evidence="18">The sequence shown here is derived from an EMBL/GenBank/DDBJ whole genome shotgun (WGS) entry which is preliminary data.</text>
</comment>
<dbReference type="STRING" id="6689.A0A423T4M2"/>
<comment type="catalytic activity">
    <reaction evidence="5">
        <text>L-pipecolate + NAD(+) = Delta(1)-piperideine-2-carboxylate + NADH + H(+)</text>
        <dbReference type="Rhea" id="RHEA:30807"/>
        <dbReference type="ChEBI" id="CHEBI:15378"/>
        <dbReference type="ChEBI" id="CHEBI:57540"/>
        <dbReference type="ChEBI" id="CHEBI:57945"/>
        <dbReference type="ChEBI" id="CHEBI:61185"/>
        <dbReference type="ChEBI" id="CHEBI:77631"/>
        <dbReference type="EC" id="1.5.1.1"/>
    </reaction>
    <physiologicalReaction direction="right-to-left" evidence="5">
        <dbReference type="Rhea" id="RHEA:30809"/>
    </physiologicalReaction>
</comment>
<evidence type="ECO:0000256" key="11">
    <source>
        <dbReference type="ARBA" id="ARBA00093250"/>
    </source>
</evidence>
<evidence type="ECO:0000256" key="15">
    <source>
        <dbReference type="ARBA" id="ARBA00093567"/>
    </source>
</evidence>
<organism evidence="18 19">
    <name type="scientific">Penaeus vannamei</name>
    <name type="common">Whiteleg shrimp</name>
    <name type="synonym">Litopenaeus vannamei</name>
    <dbReference type="NCBI Taxonomy" id="6689"/>
    <lineage>
        <taxon>Eukaryota</taxon>
        <taxon>Metazoa</taxon>
        <taxon>Ecdysozoa</taxon>
        <taxon>Arthropoda</taxon>
        <taxon>Crustacea</taxon>
        <taxon>Multicrustacea</taxon>
        <taxon>Malacostraca</taxon>
        <taxon>Eumalacostraca</taxon>
        <taxon>Eucarida</taxon>
        <taxon>Decapoda</taxon>
        <taxon>Dendrobranchiata</taxon>
        <taxon>Penaeoidea</taxon>
        <taxon>Penaeidae</taxon>
        <taxon>Penaeus</taxon>
    </lineage>
</organism>
<evidence type="ECO:0000256" key="17">
    <source>
        <dbReference type="ARBA" id="ARBA00093650"/>
    </source>
</evidence>
<comment type="catalytic activity">
    <reaction evidence="6">
        <text>Delta(2)-thiazoline-2-carboxylate + NADPH + 2 H(+) = L-thiazolidine-2-carboxylate + NADP(+)</text>
        <dbReference type="Rhea" id="RHEA:68072"/>
        <dbReference type="ChEBI" id="CHEBI:15378"/>
        <dbReference type="ChEBI" id="CHEBI:57783"/>
        <dbReference type="ChEBI" id="CHEBI:58349"/>
        <dbReference type="ChEBI" id="CHEBI:176895"/>
        <dbReference type="ChEBI" id="CHEBI:176896"/>
    </reaction>
    <physiologicalReaction direction="left-to-right" evidence="6">
        <dbReference type="Rhea" id="RHEA:68073"/>
    </physiologicalReaction>
</comment>
<dbReference type="GO" id="GO:0047127">
    <property type="term" value="F:thiomorpholine-carboxylate dehydrogenase activity"/>
    <property type="evidence" value="ECO:0007669"/>
    <property type="project" value="UniProtKB-EC"/>
</dbReference>
<evidence type="ECO:0000256" key="9">
    <source>
        <dbReference type="ARBA" id="ARBA00093227"/>
    </source>
</evidence>